<dbReference type="PANTHER" id="PTHR47099:SF1">
    <property type="entry name" value="METHYLCOBAMIDE:COM METHYLTRANSFERASE MTBA"/>
    <property type="match status" value="1"/>
</dbReference>
<dbReference type="GO" id="GO:0032259">
    <property type="term" value="P:methylation"/>
    <property type="evidence" value="ECO:0007669"/>
    <property type="project" value="UniProtKB-KW"/>
</dbReference>
<evidence type="ECO:0000256" key="4">
    <source>
        <dbReference type="ARBA" id="ARBA00022723"/>
    </source>
</evidence>
<name>A0AAU7VGZ8_9FIRM</name>
<evidence type="ECO:0000256" key="5">
    <source>
        <dbReference type="ARBA" id="ARBA00022833"/>
    </source>
</evidence>
<proteinExistence type="predicted"/>
<dbReference type="SUPFAM" id="SSF51726">
    <property type="entry name" value="UROD/MetE-like"/>
    <property type="match status" value="1"/>
</dbReference>
<reference evidence="8" key="2">
    <citation type="submission" date="2024-06" db="EMBL/GenBank/DDBJ databases">
        <authorList>
            <person name="Petrova K.O."/>
            <person name="Toshchakov S.V."/>
            <person name="Boltjanskaja Y.V."/>
            <person name="Kevbrin V."/>
        </authorList>
    </citation>
    <scope>NUCLEOTIDE SEQUENCE</scope>
    <source>
        <strain evidence="8">Z-910T</strain>
    </source>
</reference>
<keyword evidence="6" id="KW-0484">Methanogenesis</keyword>
<dbReference type="GO" id="GO:0015948">
    <property type="term" value="P:methanogenesis"/>
    <property type="evidence" value="ECO:0007669"/>
    <property type="project" value="UniProtKB-KW"/>
</dbReference>
<gene>
    <name evidence="8" type="ORF">PRVXT_001541</name>
</gene>
<evidence type="ECO:0000256" key="3">
    <source>
        <dbReference type="ARBA" id="ARBA00022679"/>
    </source>
</evidence>
<dbReference type="GO" id="GO:0046872">
    <property type="term" value="F:metal ion binding"/>
    <property type="evidence" value="ECO:0007669"/>
    <property type="project" value="UniProtKB-KW"/>
</dbReference>
<evidence type="ECO:0000259" key="7">
    <source>
        <dbReference type="Pfam" id="PF01208"/>
    </source>
</evidence>
<dbReference type="NCBIfam" id="NF004889">
    <property type="entry name" value="PRK06252.1"/>
    <property type="match status" value="1"/>
</dbReference>
<dbReference type="EC" id="2.1.1.-" evidence="8"/>
<sequence>MLDSKQRLIKTLKLETVDRAPCICPGGMMNNVVEEVMDKSESLWPKAHQDAFLMAKLAKGVYNQEAFENYGVPFCMTIEAEAMGAEVFLGSKLNEPRVIKYPINKSEQWSKLKQLNAKEGRVKVVLDAIKILHESSENVPIVGNLVGPVSIATSVIEPMVFYKELRKEPGSCHKLLSFIVENLVQFGNEQIKAGADVITISEPSGTGEILGPKFFKEFSLPYLNMLTNSLNAPTIVHICGRLSSVFKELDNLSCNSISFDSITSVEKVTQNVKDKAIMGNLSTYAIEYSEPRHLQSLVKRCLKDGVDIVSPACGVGPKSKLENLKAIVQAVKESKY</sequence>
<dbReference type="EMBL" id="CP158367">
    <property type="protein sequence ID" value="XBX73554.1"/>
    <property type="molecule type" value="Genomic_DNA"/>
</dbReference>
<dbReference type="AlphaFoldDB" id="A0AAU7VGZ8"/>
<evidence type="ECO:0000313" key="8">
    <source>
        <dbReference type="EMBL" id="XBX73554.1"/>
    </source>
</evidence>
<dbReference type="GO" id="GO:0006730">
    <property type="term" value="P:one-carbon metabolic process"/>
    <property type="evidence" value="ECO:0007669"/>
    <property type="project" value="InterPro"/>
</dbReference>
<organism evidence="8">
    <name type="scientific">Proteinivorax tanatarense</name>
    <dbReference type="NCBI Taxonomy" id="1260629"/>
    <lineage>
        <taxon>Bacteria</taxon>
        <taxon>Bacillati</taxon>
        <taxon>Bacillota</taxon>
        <taxon>Clostridia</taxon>
        <taxon>Eubacteriales</taxon>
        <taxon>Proteinivoracaceae</taxon>
        <taxon>Proteinivorax</taxon>
    </lineage>
</organism>
<feature type="domain" description="Uroporphyrinogen decarboxylase (URO-D)" evidence="7">
    <location>
        <begin position="4"/>
        <end position="333"/>
    </location>
</feature>
<accession>A0AAU7VGZ8</accession>
<evidence type="ECO:0000256" key="6">
    <source>
        <dbReference type="ARBA" id="ARBA00022994"/>
    </source>
</evidence>
<dbReference type="GO" id="GO:0004853">
    <property type="term" value="F:uroporphyrinogen decarboxylase activity"/>
    <property type="evidence" value="ECO:0007669"/>
    <property type="project" value="InterPro"/>
</dbReference>
<protein>
    <submittedName>
        <fullName evidence="8">MtaA/CmuA family methyltransferase</fullName>
        <ecNumber evidence="8">2.1.1.-</ecNumber>
    </submittedName>
</protein>
<keyword evidence="2 8" id="KW-0489">Methyltransferase</keyword>
<keyword evidence="4" id="KW-0479">Metal-binding</keyword>
<dbReference type="RefSeq" id="WP_350342314.1">
    <property type="nucleotide sequence ID" value="NZ_CP158367.1"/>
</dbReference>
<dbReference type="NCBIfam" id="TIGR01463">
    <property type="entry name" value="mtaA_cmuA"/>
    <property type="match status" value="1"/>
</dbReference>
<dbReference type="PANTHER" id="PTHR47099">
    <property type="entry name" value="METHYLCOBAMIDE:COM METHYLTRANSFERASE MTBA"/>
    <property type="match status" value="1"/>
</dbReference>
<dbReference type="GO" id="GO:0006779">
    <property type="term" value="P:porphyrin-containing compound biosynthetic process"/>
    <property type="evidence" value="ECO:0007669"/>
    <property type="project" value="InterPro"/>
</dbReference>
<dbReference type="InterPro" id="IPR000257">
    <property type="entry name" value="Uroporphyrinogen_deCOase"/>
</dbReference>
<evidence type="ECO:0000256" key="2">
    <source>
        <dbReference type="ARBA" id="ARBA00022603"/>
    </source>
</evidence>
<keyword evidence="3 8" id="KW-0808">Transferase</keyword>
<dbReference type="InterPro" id="IPR006360">
    <property type="entry name" value="Mtase_MtaA_CmuA"/>
</dbReference>
<dbReference type="Pfam" id="PF01208">
    <property type="entry name" value="URO-D"/>
    <property type="match status" value="1"/>
</dbReference>
<dbReference type="InterPro" id="IPR052024">
    <property type="entry name" value="Methanogen_methyltrans"/>
</dbReference>
<dbReference type="GO" id="GO:0008168">
    <property type="term" value="F:methyltransferase activity"/>
    <property type="evidence" value="ECO:0007669"/>
    <property type="project" value="UniProtKB-KW"/>
</dbReference>
<comment type="cofactor">
    <cofactor evidence="1">
        <name>Zn(2+)</name>
        <dbReference type="ChEBI" id="CHEBI:29105"/>
    </cofactor>
</comment>
<dbReference type="Gene3D" id="3.20.20.210">
    <property type="match status" value="1"/>
</dbReference>
<keyword evidence="5" id="KW-0862">Zinc</keyword>
<dbReference type="InterPro" id="IPR038071">
    <property type="entry name" value="UROD/MetE-like_sf"/>
</dbReference>
<evidence type="ECO:0000256" key="1">
    <source>
        <dbReference type="ARBA" id="ARBA00001947"/>
    </source>
</evidence>
<reference evidence="8" key="1">
    <citation type="journal article" date="2013" name="Extremophiles">
        <title>Proteinivorax tanatarense gen. nov., sp. nov., an anaerobic, haloalkaliphilic, proteolytic bacterium isolated from a decaying algal bloom, and proposal of Proteinivoraceae fam. nov.</title>
        <authorList>
            <person name="Kevbrin V."/>
            <person name="Boltyanskaya Y."/>
            <person name="Zhilina T."/>
            <person name="Kolganova T."/>
            <person name="Lavrentjeva E."/>
            <person name="Kuznetsov B."/>
        </authorList>
    </citation>
    <scope>NUCLEOTIDE SEQUENCE</scope>
    <source>
        <strain evidence="8">Z-910T</strain>
    </source>
</reference>